<reference evidence="4" key="1">
    <citation type="journal article" date="2023" name="Commun. Biol.">
        <title>Genome analysis of Parmales, the sister group of diatoms, reveals the evolutionary specialization of diatoms from phago-mixotrophs to photoautotrophs.</title>
        <authorList>
            <person name="Ban H."/>
            <person name="Sato S."/>
            <person name="Yoshikawa S."/>
            <person name="Yamada K."/>
            <person name="Nakamura Y."/>
            <person name="Ichinomiya M."/>
            <person name="Sato N."/>
            <person name="Blanc-Mathieu R."/>
            <person name="Endo H."/>
            <person name="Kuwata A."/>
            <person name="Ogata H."/>
        </authorList>
    </citation>
    <scope>NUCLEOTIDE SEQUENCE [LARGE SCALE GENOMIC DNA]</scope>
</reference>
<feature type="compositionally biased region" description="Polar residues" evidence="2">
    <location>
        <begin position="239"/>
        <end position="261"/>
    </location>
</feature>
<feature type="compositionally biased region" description="Low complexity" evidence="2">
    <location>
        <begin position="322"/>
        <end position="332"/>
    </location>
</feature>
<proteinExistence type="predicted"/>
<feature type="coiled-coil region" evidence="1">
    <location>
        <begin position="454"/>
        <end position="481"/>
    </location>
</feature>
<dbReference type="AlphaFoldDB" id="A0A9W7GB39"/>
<dbReference type="EMBL" id="BRYA01000112">
    <property type="protein sequence ID" value="GMI39812.1"/>
    <property type="molecule type" value="Genomic_DNA"/>
</dbReference>
<evidence type="ECO:0000256" key="1">
    <source>
        <dbReference type="SAM" id="Coils"/>
    </source>
</evidence>
<dbReference type="InterPro" id="IPR036047">
    <property type="entry name" value="F-box-like_dom_sf"/>
</dbReference>
<evidence type="ECO:0000313" key="3">
    <source>
        <dbReference type="EMBL" id="GMI39812.1"/>
    </source>
</evidence>
<feature type="compositionally biased region" description="Basic and acidic residues" evidence="2">
    <location>
        <begin position="506"/>
        <end position="518"/>
    </location>
</feature>
<organism evidence="3 4">
    <name type="scientific">Triparma columacea</name>
    <dbReference type="NCBI Taxonomy" id="722753"/>
    <lineage>
        <taxon>Eukaryota</taxon>
        <taxon>Sar</taxon>
        <taxon>Stramenopiles</taxon>
        <taxon>Ochrophyta</taxon>
        <taxon>Bolidophyceae</taxon>
        <taxon>Parmales</taxon>
        <taxon>Triparmaceae</taxon>
        <taxon>Triparma</taxon>
    </lineage>
</organism>
<feature type="region of interest" description="Disordered" evidence="2">
    <location>
        <begin position="274"/>
        <end position="332"/>
    </location>
</feature>
<accession>A0A9W7GB39</accession>
<feature type="coiled-coil region" evidence="1">
    <location>
        <begin position="45"/>
        <end position="75"/>
    </location>
</feature>
<feature type="compositionally biased region" description="Pro residues" evidence="2">
    <location>
        <begin position="157"/>
        <end position="172"/>
    </location>
</feature>
<feature type="compositionally biased region" description="Basic and acidic residues" evidence="2">
    <location>
        <begin position="114"/>
        <end position="129"/>
    </location>
</feature>
<dbReference type="OrthoDB" id="76516at2759"/>
<feature type="region of interest" description="Disordered" evidence="2">
    <location>
        <begin position="215"/>
        <end position="261"/>
    </location>
</feature>
<protein>
    <submittedName>
        <fullName evidence="3">Uncharacterized protein</fullName>
    </submittedName>
</protein>
<evidence type="ECO:0000256" key="2">
    <source>
        <dbReference type="SAM" id="MobiDB-lite"/>
    </source>
</evidence>
<feature type="region of interest" description="Disordered" evidence="2">
    <location>
        <begin position="506"/>
        <end position="535"/>
    </location>
</feature>
<keyword evidence="1" id="KW-0175">Coiled coil</keyword>
<dbReference type="Proteomes" id="UP001165065">
    <property type="component" value="Unassembled WGS sequence"/>
</dbReference>
<comment type="caution">
    <text evidence="3">The sequence shown here is derived from an EMBL/GenBank/DDBJ whole genome shotgun (WGS) entry which is preliminary data.</text>
</comment>
<sequence>MYSRIQELLQDTNNNNEVKDVLNDILCDVETTHALNTNTHNTLTVQALQRENARLKRACDEYIALERERRSLRLQGGIGFLRDLVRASLKFSRMEGELLAHEANTKAVSNLARQLEDSEKRVRTLERRASNSRNANVDTNLPPPPSSLPQGYAEAGPFPPPQTPSLPPPPPHGLSLLDDACLFTVFGFLDPNSVLSAAQVDKSFFKRVDDLFGIGSAVNTDTPTPRVVSQDQVEGKGMSNGSSESKSANPTPSPQRKSVASAAANTLVNAGLSLLGRNQVPTTTQQQTGGEQKVTQVSNKEVNTNSNTQGHGNDLQNQATTNPSQSPSGNQSSALFAASIADKLTAAELKSIIGLTSKLRSAEVELAKTRAEKEDLGVRLEGADNVKEFLTKKLGDVTGNLKRMEEDSRRVDKQRMTDQEVIGFLDGKVREMEKVIEVGEGKRGKAELELKRVKEEKTKQLKVLEDMLQFERQNLATQEASFKQAKKLLVREVKVCRAQLVTMQAERDGMRGERDQLRDALQGGGRRSSLSPGGQ</sequence>
<evidence type="ECO:0000313" key="4">
    <source>
        <dbReference type="Proteomes" id="UP001165065"/>
    </source>
</evidence>
<feature type="region of interest" description="Disordered" evidence="2">
    <location>
        <begin position="112"/>
        <end position="172"/>
    </location>
</feature>
<feature type="coiled-coil region" evidence="1">
    <location>
        <begin position="352"/>
        <end position="407"/>
    </location>
</feature>
<feature type="compositionally biased region" description="Polar residues" evidence="2">
    <location>
        <begin position="298"/>
        <end position="321"/>
    </location>
</feature>
<feature type="compositionally biased region" description="Low complexity" evidence="2">
    <location>
        <begin position="279"/>
        <end position="297"/>
    </location>
</feature>
<dbReference type="SUPFAM" id="SSF81383">
    <property type="entry name" value="F-box domain"/>
    <property type="match status" value="1"/>
</dbReference>
<feature type="compositionally biased region" description="Polar residues" evidence="2">
    <location>
        <begin position="217"/>
        <end position="232"/>
    </location>
</feature>
<name>A0A9W7GB39_9STRA</name>
<keyword evidence="4" id="KW-1185">Reference proteome</keyword>
<gene>
    <name evidence="3" type="ORF">TrCOL_g3191</name>
</gene>